<feature type="transmembrane region" description="Helical" evidence="1">
    <location>
        <begin position="35"/>
        <end position="57"/>
    </location>
</feature>
<keyword evidence="1" id="KW-0472">Membrane</keyword>
<dbReference type="EMBL" id="JAJEQF010000018">
    <property type="protein sequence ID" value="MCC2167717.1"/>
    <property type="molecule type" value="Genomic_DNA"/>
</dbReference>
<comment type="caution">
    <text evidence="2">The sequence shown here is derived from an EMBL/GenBank/DDBJ whole genome shotgun (WGS) entry which is preliminary data.</text>
</comment>
<evidence type="ECO:0000256" key="1">
    <source>
        <dbReference type="SAM" id="Phobius"/>
    </source>
</evidence>
<keyword evidence="3" id="KW-1185">Reference proteome</keyword>
<gene>
    <name evidence="2" type="ORF">LKD45_08435</name>
</gene>
<accession>A0AAE3DMQ5</accession>
<dbReference type="AlphaFoldDB" id="A0AAE3DMQ5"/>
<protein>
    <submittedName>
        <fullName evidence="2">DUF5702 domain-containing protein</fullName>
    </submittedName>
</protein>
<keyword evidence="1" id="KW-1133">Transmembrane helix</keyword>
<dbReference type="InterPro" id="IPR043756">
    <property type="entry name" value="DUF5702"/>
</dbReference>
<proteinExistence type="predicted"/>
<sequence length="501" mass="55775">MRQKAEKYADVYRAVSCVDKPWSERKQSTPGYMTVYLALVMGILLSLILAVLTAVRISTIRMYIECCADMALDSALAEYHREMLDQYDLFFIDTAYQTGDPSYHRTEEHIFRYMERNLRPQEEFPTAGAKDLLGLSTEAVELLQAGVATDDGGTVLQYHIVQYMKDISGLSLAETLLEQGNQLEDLQGRDLEAEWDAAEESLKEEIFRRKKLQDKDWDGEIPETPSDAVRATRSEGILGAAAQGMQLSSACLSGAGRPSVRHLNSGTGLSDGKEAVNSLVDQGLLYAYILKKCGSFGQEKENSALAYEVEYILQQQTQDRENLKKTLQEILLLREAVNAAFLFGSSLKAEAETAAGVIAILLGLPEIKDLAATVILFAWAYAESVKDVRILLRGDKIPLVKSEESWNTPFSQLLTYRSHLDSYRSSADGMSYQDYLGALLVCHGAKKAIAGLMDVMESDIRQTPGNSNFRLDGLIDGMQACIRVVSGYIGSYEITRRYEYE</sequence>
<keyword evidence="1" id="KW-0812">Transmembrane</keyword>
<reference evidence="2 3" key="1">
    <citation type="submission" date="2021-10" db="EMBL/GenBank/DDBJ databases">
        <title>Anaerobic single-cell dispensing facilitates the cultivation of human gut bacteria.</title>
        <authorList>
            <person name="Afrizal A."/>
        </authorList>
    </citation>
    <scope>NUCLEOTIDE SEQUENCE [LARGE SCALE GENOMIC DNA]</scope>
    <source>
        <strain evidence="2 3">CLA-AA-H244</strain>
    </source>
</reference>
<evidence type="ECO:0000313" key="2">
    <source>
        <dbReference type="EMBL" id="MCC2167717.1"/>
    </source>
</evidence>
<dbReference type="Proteomes" id="UP001199355">
    <property type="component" value="Unassembled WGS sequence"/>
</dbReference>
<evidence type="ECO:0000313" key="3">
    <source>
        <dbReference type="Proteomes" id="UP001199355"/>
    </source>
</evidence>
<name>A0AAE3DMQ5_9FIRM</name>
<dbReference type="Pfam" id="PF18960">
    <property type="entry name" value="DUF5702"/>
    <property type="match status" value="1"/>
</dbReference>
<dbReference type="RefSeq" id="WP_308728256.1">
    <property type="nucleotide sequence ID" value="NZ_JAJEQF010000018.1"/>
</dbReference>
<organism evidence="2 3">
    <name type="scientific">Gallintestinimicrobium propionicum</name>
    <dbReference type="NCBI Taxonomy" id="2981770"/>
    <lineage>
        <taxon>Bacteria</taxon>
        <taxon>Bacillati</taxon>
        <taxon>Bacillota</taxon>
        <taxon>Clostridia</taxon>
        <taxon>Lachnospirales</taxon>
        <taxon>Lachnospiraceae</taxon>
        <taxon>Gallintestinimicrobium</taxon>
    </lineage>
</organism>